<name>A0A2D4KXW9_9SAUR</name>
<proteinExistence type="predicted"/>
<dbReference type="EMBL" id="IACL01104144">
    <property type="protein sequence ID" value="LAB13566.1"/>
    <property type="molecule type" value="Transcribed_RNA"/>
</dbReference>
<accession>A0A2D4KXW9</accession>
<protein>
    <submittedName>
        <fullName evidence="1">Uncharacterized protein</fullName>
    </submittedName>
</protein>
<organism evidence="1">
    <name type="scientific">Micrurus paraensis</name>
    <dbReference type="NCBI Taxonomy" id="1970185"/>
    <lineage>
        <taxon>Eukaryota</taxon>
        <taxon>Metazoa</taxon>
        <taxon>Chordata</taxon>
        <taxon>Craniata</taxon>
        <taxon>Vertebrata</taxon>
        <taxon>Euteleostomi</taxon>
        <taxon>Lepidosauria</taxon>
        <taxon>Squamata</taxon>
        <taxon>Bifurcata</taxon>
        <taxon>Unidentata</taxon>
        <taxon>Episquamata</taxon>
        <taxon>Toxicofera</taxon>
        <taxon>Serpentes</taxon>
        <taxon>Colubroidea</taxon>
        <taxon>Elapidae</taxon>
        <taxon>Elapinae</taxon>
        <taxon>Micrurus</taxon>
    </lineage>
</organism>
<sequence>MQGSEKTSAKEICQITWEKALPVLMGCTGKLFIMSGRGKAEGNQILPNSSYKYCACVHAYRLYINEYVDLMQEKPCLPPPKKKFNVYMKLLQLGEKIGRKRRGCSELSWFQIFTLSSYHKIHNRIVVGSDYKKKKEKRKSADQIWVDYCSERVSIVQALNNS</sequence>
<reference evidence="1" key="2">
    <citation type="submission" date="2017-11" db="EMBL/GenBank/DDBJ databases">
        <title>Coralsnake Venomics: Analyses of Venom Gland Transcriptomes and Proteomes of Six Brazilian Taxa.</title>
        <authorList>
            <person name="Aird S.D."/>
            <person name="Jorge da Silva N."/>
            <person name="Qiu L."/>
            <person name="Villar-Briones A."/>
            <person name="Aparecida-Saddi V."/>
            <person name="Campos-Telles M.P."/>
            <person name="Grau M."/>
            <person name="Mikheyev A.S."/>
        </authorList>
    </citation>
    <scope>NUCLEOTIDE SEQUENCE</scope>
    <source>
        <tissue evidence="1">Venom_gland</tissue>
    </source>
</reference>
<evidence type="ECO:0000313" key="1">
    <source>
        <dbReference type="EMBL" id="LAB13566.1"/>
    </source>
</evidence>
<dbReference type="AlphaFoldDB" id="A0A2D4KXW9"/>
<reference evidence="1" key="1">
    <citation type="submission" date="2017-07" db="EMBL/GenBank/DDBJ databases">
        <authorList>
            <person name="Mikheyev A."/>
            <person name="Grau M."/>
        </authorList>
    </citation>
    <scope>NUCLEOTIDE SEQUENCE</scope>
    <source>
        <tissue evidence="1">Venom_gland</tissue>
    </source>
</reference>